<comment type="similarity">
    <text evidence="1">Belongs to the UPF0047 family.</text>
</comment>
<dbReference type="InterPro" id="IPR001602">
    <property type="entry name" value="UPF0047_YjbQ-like"/>
</dbReference>
<evidence type="ECO:0000313" key="2">
    <source>
        <dbReference type="EMBL" id="TFV36089.1"/>
    </source>
</evidence>
<sequence>MVGTLRFAHPTAAFRVERPSMTSGKSVTRSAPSTVQATTVSSSLLAVQTSGHGFTDLTSEAAKFIDEARARDGALTLFIRHTSASLTIQENADPSVLVDLATALSRLAPENAGWTHDTEGPDDMPAHVKTMLTGSSLQVPVLNGRLALGTWQAIYLIEHRKRPHRREVVLQFVGSNQ</sequence>
<dbReference type="OrthoDB" id="9801725at2"/>
<accession>A0A4Y9L015</accession>
<dbReference type="Proteomes" id="UP000298225">
    <property type="component" value="Unassembled WGS sequence"/>
</dbReference>
<keyword evidence="3" id="KW-1185">Reference proteome</keyword>
<dbReference type="EMBL" id="SPQU01000012">
    <property type="protein sequence ID" value="TFV36089.1"/>
    <property type="molecule type" value="Genomic_DNA"/>
</dbReference>
<reference evidence="2 3" key="1">
    <citation type="submission" date="2019-03" db="EMBL/GenBank/DDBJ databases">
        <title>Bradyrhizobium strains diversity isolated from Chamaecrista fasciculata.</title>
        <authorList>
            <person name="Urquiaga M.C.O."/>
            <person name="Hungria M."/>
            <person name="Delamuta J.R.M."/>
        </authorList>
    </citation>
    <scope>NUCLEOTIDE SEQUENCE [LARGE SCALE GENOMIC DNA]</scope>
    <source>
        <strain evidence="2 3">CNPSo 3424</strain>
    </source>
</reference>
<dbReference type="NCBIfam" id="TIGR00149">
    <property type="entry name" value="TIGR00149_YjbQ"/>
    <property type="match status" value="1"/>
</dbReference>
<comment type="caution">
    <text evidence="2">The sequence shown here is derived from an EMBL/GenBank/DDBJ whole genome shotgun (WGS) entry which is preliminary data.</text>
</comment>
<dbReference type="AlphaFoldDB" id="A0A4Y9L015"/>
<dbReference type="PROSITE" id="PS01314">
    <property type="entry name" value="UPF0047"/>
    <property type="match status" value="1"/>
</dbReference>
<dbReference type="Pfam" id="PF01894">
    <property type="entry name" value="YjbQ"/>
    <property type="match status" value="1"/>
</dbReference>
<evidence type="ECO:0000313" key="3">
    <source>
        <dbReference type="Proteomes" id="UP000298225"/>
    </source>
</evidence>
<dbReference type="Gene3D" id="2.60.120.460">
    <property type="entry name" value="YjbQ-like"/>
    <property type="match status" value="1"/>
</dbReference>
<evidence type="ECO:0000256" key="1">
    <source>
        <dbReference type="ARBA" id="ARBA00005534"/>
    </source>
</evidence>
<name>A0A4Y9L015_9BRAD</name>
<proteinExistence type="inferred from homology"/>
<organism evidence="2 3">
    <name type="scientific">Bradyrhizobium frederickii</name>
    <dbReference type="NCBI Taxonomy" id="2560054"/>
    <lineage>
        <taxon>Bacteria</taxon>
        <taxon>Pseudomonadati</taxon>
        <taxon>Pseudomonadota</taxon>
        <taxon>Alphaproteobacteria</taxon>
        <taxon>Hyphomicrobiales</taxon>
        <taxon>Nitrobacteraceae</taxon>
        <taxon>Bradyrhizobium</taxon>
    </lineage>
</organism>
<protein>
    <submittedName>
        <fullName evidence="2">YjbQ family protein</fullName>
    </submittedName>
</protein>
<dbReference type="PANTHER" id="PTHR30615:SF8">
    <property type="entry name" value="UPF0047 PROTEIN C4A8.02C"/>
    <property type="match status" value="1"/>
</dbReference>
<dbReference type="PANTHER" id="PTHR30615">
    <property type="entry name" value="UNCHARACTERIZED PROTEIN YJBQ-RELATED"/>
    <property type="match status" value="1"/>
</dbReference>
<dbReference type="SUPFAM" id="SSF111038">
    <property type="entry name" value="YjbQ-like"/>
    <property type="match status" value="1"/>
</dbReference>
<gene>
    <name evidence="2" type="ORF">E4K66_24515</name>
</gene>
<dbReference type="InterPro" id="IPR035917">
    <property type="entry name" value="YjbQ-like_sf"/>
</dbReference>